<feature type="region of interest" description="Disordered" evidence="2">
    <location>
        <begin position="205"/>
        <end position="227"/>
    </location>
</feature>
<feature type="compositionally biased region" description="Polar residues" evidence="2">
    <location>
        <begin position="25"/>
        <end position="37"/>
    </location>
</feature>
<dbReference type="InterPro" id="IPR004827">
    <property type="entry name" value="bZIP"/>
</dbReference>
<keyword evidence="5" id="KW-1185">Reference proteome</keyword>
<dbReference type="AlphaFoldDB" id="A0AA38R748"/>
<feature type="coiled-coil region" evidence="1">
    <location>
        <begin position="432"/>
        <end position="459"/>
    </location>
</feature>
<dbReference type="Proteomes" id="UP001174691">
    <property type="component" value="Unassembled WGS sequence"/>
</dbReference>
<feature type="compositionally biased region" description="Pro residues" evidence="2">
    <location>
        <begin position="313"/>
        <end position="327"/>
    </location>
</feature>
<reference evidence="4" key="1">
    <citation type="submission" date="2022-07" db="EMBL/GenBank/DDBJ databases">
        <title>Fungi with potential for degradation of polypropylene.</title>
        <authorList>
            <person name="Gostincar C."/>
        </authorList>
    </citation>
    <scope>NUCLEOTIDE SEQUENCE</scope>
    <source>
        <strain evidence="4">EXF-13287</strain>
    </source>
</reference>
<comment type="caution">
    <text evidence="4">The sequence shown here is derived from an EMBL/GenBank/DDBJ whole genome shotgun (WGS) entry which is preliminary data.</text>
</comment>
<dbReference type="GO" id="GO:0003700">
    <property type="term" value="F:DNA-binding transcription factor activity"/>
    <property type="evidence" value="ECO:0007669"/>
    <property type="project" value="InterPro"/>
</dbReference>
<feature type="region of interest" description="Disordered" evidence="2">
    <location>
        <begin position="513"/>
        <end position="551"/>
    </location>
</feature>
<protein>
    <recommendedName>
        <fullName evidence="3">BZIP domain-containing protein</fullName>
    </recommendedName>
</protein>
<sequence length="669" mass="71848">MGNDPENERNLVSPSAAFESGYVPFTTTPEGNGQGPNQLYRAPPNELDNMVEGTSSPYDARPAAHTAGTIDQSYVSAGEASDNRGLASHMNHDEFASPPPPPRAPPSSSSNDGIMLGHPLLPAALPAALPPVENRRPGRPRGGRLPEVEQYYRAVAQMNHVRPRRLVSSAALNSPFAHQSIAAVSDQGAGQGLGSGGAFMGFNTDNKAYQDPGDGTPGDMAGQTGGPAHFAAHLGFGTQQPLGSVQGFAAITPGGDQHAQHAQHAQHSHPSYRYGSNSNNNNQFPAAAATSHSGGPPQFSNPHFSSFSSFSPPHQPRQILPPSPTPYERPQLRLASAPAQLPPGMAPLPTALLHDLPASVTERPTFQRIMRQATDPNHLPPNITPEQAQFIQQAQIHAAKAKFDRVRDANNKSAKRGRYKRMATTVALADEILRQRAEMSRFEDEAQELSDRMERVEAVMPGITGLREVVHGEDSPFFGGGRGGGESSEEQNQGYGDQTEVVVVGVLGITLPQPSMAEEDEERDLFGSPVRQQQNVPAPRNGEDGGPAQSNAFELALPSSEGPTTEELALDRAFLKEAHEMRLQLIDAVRGDRLHELGFGCHDEIDAVVQRGRQIRQMLGQRDDDWDKWVAAPAPLGRRKRALTVDEDEDGEDDGDGGGRKRAKKAAKA</sequence>
<feature type="region of interest" description="Disordered" evidence="2">
    <location>
        <begin position="637"/>
        <end position="669"/>
    </location>
</feature>
<evidence type="ECO:0000313" key="4">
    <source>
        <dbReference type="EMBL" id="KAJ9139243.1"/>
    </source>
</evidence>
<feature type="region of interest" description="Disordered" evidence="2">
    <location>
        <begin position="1"/>
        <end position="115"/>
    </location>
</feature>
<name>A0AA38R748_9PEZI</name>
<dbReference type="PROSITE" id="PS00036">
    <property type="entry name" value="BZIP_BASIC"/>
    <property type="match status" value="1"/>
</dbReference>
<feature type="region of interest" description="Disordered" evidence="2">
    <location>
        <begin position="246"/>
        <end position="330"/>
    </location>
</feature>
<feature type="domain" description="BZIP" evidence="3">
    <location>
        <begin position="405"/>
        <end position="420"/>
    </location>
</feature>
<proteinExistence type="predicted"/>
<feature type="region of interest" description="Disordered" evidence="2">
    <location>
        <begin position="471"/>
        <end position="497"/>
    </location>
</feature>
<feature type="compositionally biased region" description="Acidic residues" evidence="2">
    <location>
        <begin position="645"/>
        <end position="656"/>
    </location>
</feature>
<evidence type="ECO:0000313" key="5">
    <source>
        <dbReference type="Proteomes" id="UP001174691"/>
    </source>
</evidence>
<feature type="compositionally biased region" description="Basic residues" evidence="2">
    <location>
        <begin position="660"/>
        <end position="669"/>
    </location>
</feature>
<accession>A0AA38R748</accession>
<evidence type="ECO:0000259" key="3">
    <source>
        <dbReference type="PROSITE" id="PS00036"/>
    </source>
</evidence>
<evidence type="ECO:0000256" key="1">
    <source>
        <dbReference type="SAM" id="Coils"/>
    </source>
</evidence>
<dbReference type="EMBL" id="JANBVN010000134">
    <property type="protein sequence ID" value="KAJ9139243.1"/>
    <property type="molecule type" value="Genomic_DNA"/>
</dbReference>
<evidence type="ECO:0000256" key="2">
    <source>
        <dbReference type="SAM" id="MobiDB-lite"/>
    </source>
</evidence>
<gene>
    <name evidence="4" type="ORF">NKR19_g7547</name>
</gene>
<feature type="compositionally biased region" description="Low complexity" evidence="2">
    <location>
        <begin position="296"/>
        <end position="312"/>
    </location>
</feature>
<organism evidence="4 5">
    <name type="scientific">Coniochaeta hoffmannii</name>
    <dbReference type="NCBI Taxonomy" id="91930"/>
    <lineage>
        <taxon>Eukaryota</taxon>
        <taxon>Fungi</taxon>
        <taxon>Dikarya</taxon>
        <taxon>Ascomycota</taxon>
        <taxon>Pezizomycotina</taxon>
        <taxon>Sordariomycetes</taxon>
        <taxon>Sordariomycetidae</taxon>
        <taxon>Coniochaetales</taxon>
        <taxon>Coniochaetaceae</taxon>
        <taxon>Coniochaeta</taxon>
    </lineage>
</organism>
<keyword evidence="1" id="KW-0175">Coiled coil</keyword>